<sequence length="236" mass="26704">MHPDFIEVYDKVLDPAICRTLIQRFESSGQAQRGETGSGLNLEMKDSWDIRISERPEWNDVNQRLNQTVLTGFKSYLRKYAHAALAPLQLKMPDPATGQLVSIDAAAIAAMDDRTLGAIVMKIFRPGSINIQKYNSDQGGYPYWHCELYPKADNGETLHRVVLWTIYLNDAFEEGETEFLYQERKIKPTTGSLLIAPTAFTHTHRGNRPKGGDKYIATSWILFNRAEVLYGAPPAR</sequence>
<reference evidence="2" key="1">
    <citation type="submission" date="2022-09" db="EMBL/GenBank/DDBJ databases">
        <title>Tahibacter sp. nov., isolated from a fresh water.</title>
        <authorList>
            <person name="Baek J.H."/>
            <person name="Lee J.K."/>
            <person name="Kim J.M."/>
            <person name="Jeon C.O."/>
        </authorList>
    </citation>
    <scope>NUCLEOTIDE SEQUENCE</scope>
    <source>
        <strain evidence="2">W38</strain>
    </source>
</reference>
<keyword evidence="3" id="KW-1185">Reference proteome</keyword>
<accession>A0ABY6BFL9</accession>
<evidence type="ECO:0000313" key="3">
    <source>
        <dbReference type="Proteomes" id="UP001064632"/>
    </source>
</evidence>
<dbReference type="Proteomes" id="UP001064632">
    <property type="component" value="Chromosome"/>
</dbReference>
<evidence type="ECO:0000259" key="1">
    <source>
        <dbReference type="Pfam" id="PF13640"/>
    </source>
</evidence>
<dbReference type="Gene3D" id="2.60.120.620">
    <property type="entry name" value="q2cbj1_9rhob like domain"/>
    <property type="match status" value="1"/>
</dbReference>
<dbReference type="InterPro" id="IPR044862">
    <property type="entry name" value="Pro_4_hyd_alph_FE2OG_OXY"/>
</dbReference>
<organism evidence="2 3">
    <name type="scientific">Tahibacter amnicola</name>
    <dbReference type="NCBI Taxonomy" id="2976241"/>
    <lineage>
        <taxon>Bacteria</taxon>
        <taxon>Pseudomonadati</taxon>
        <taxon>Pseudomonadota</taxon>
        <taxon>Gammaproteobacteria</taxon>
        <taxon>Lysobacterales</taxon>
        <taxon>Rhodanobacteraceae</taxon>
        <taxon>Tahibacter</taxon>
    </lineage>
</organism>
<protein>
    <submittedName>
        <fullName evidence="2">2OG-Fe(II) oxygenase</fullName>
    </submittedName>
</protein>
<evidence type="ECO:0000313" key="2">
    <source>
        <dbReference type="EMBL" id="UXI68401.1"/>
    </source>
</evidence>
<dbReference type="EMBL" id="CP104694">
    <property type="protein sequence ID" value="UXI68401.1"/>
    <property type="molecule type" value="Genomic_DNA"/>
</dbReference>
<gene>
    <name evidence="2" type="ORF">N4264_01740</name>
</gene>
<feature type="domain" description="Prolyl 4-hydroxylase alpha subunit Fe(2+) 2OG dioxygenase" evidence="1">
    <location>
        <begin position="131"/>
        <end position="221"/>
    </location>
</feature>
<dbReference type="RefSeq" id="WP_261695361.1">
    <property type="nucleotide sequence ID" value="NZ_CP104694.1"/>
</dbReference>
<name>A0ABY6BFL9_9GAMM</name>
<dbReference type="Pfam" id="PF13640">
    <property type="entry name" value="2OG-FeII_Oxy_3"/>
    <property type="match status" value="1"/>
</dbReference>
<proteinExistence type="predicted"/>